<dbReference type="STRING" id="225848.Sps_04707"/>
<organism evidence="1 2">
    <name type="scientific">Shewanella psychrophila</name>
    <dbReference type="NCBI Taxonomy" id="225848"/>
    <lineage>
        <taxon>Bacteria</taxon>
        <taxon>Pseudomonadati</taxon>
        <taxon>Pseudomonadota</taxon>
        <taxon>Gammaproteobacteria</taxon>
        <taxon>Alteromonadales</taxon>
        <taxon>Shewanellaceae</taxon>
        <taxon>Shewanella</taxon>
    </lineage>
</organism>
<reference evidence="1 2" key="1">
    <citation type="submission" date="2016-03" db="EMBL/GenBank/DDBJ databases">
        <title>Complete genome sequence of Shewanella psychrophila WP2, a deep sea bacterium isolated from west Pacific sediment.</title>
        <authorList>
            <person name="Xu G."/>
            <person name="Jian H."/>
        </authorList>
    </citation>
    <scope>NUCLEOTIDE SEQUENCE [LARGE SCALE GENOMIC DNA]</scope>
    <source>
        <strain evidence="1 2">WP2</strain>
    </source>
</reference>
<evidence type="ECO:0000313" key="2">
    <source>
        <dbReference type="Proteomes" id="UP000189545"/>
    </source>
</evidence>
<dbReference type="KEGG" id="spsw:Sps_04707"/>
<proteinExistence type="predicted"/>
<keyword evidence="2" id="KW-1185">Reference proteome</keyword>
<evidence type="ECO:0000313" key="1">
    <source>
        <dbReference type="EMBL" id="AQS39790.1"/>
    </source>
</evidence>
<dbReference type="RefSeq" id="WP_218919610.1">
    <property type="nucleotide sequence ID" value="NZ_CP014782.1"/>
</dbReference>
<dbReference type="EMBL" id="CP014782">
    <property type="protein sequence ID" value="AQS39790.1"/>
    <property type="molecule type" value="Genomic_DNA"/>
</dbReference>
<dbReference type="Proteomes" id="UP000189545">
    <property type="component" value="Chromosome"/>
</dbReference>
<gene>
    <name evidence="1" type="ORF">Sps_04707</name>
</gene>
<accession>A0A1S6HW44</accession>
<protein>
    <submittedName>
        <fullName evidence="1">Uncharacterized protein</fullName>
    </submittedName>
</protein>
<sequence>MMTAITERQLRAETILQQLGGQCFIIFTGSKQFVAIENGLMFALPARLAKEGINKIRVLLDLNDTYTVEALKVNARFGTVKVIGFESDIYCDGLTASFERLTGLYTHF</sequence>
<name>A0A1S6HW44_9GAMM</name>
<dbReference type="AlphaFoldDB" id="A0A1S6HW44"/>